<dbReference type="Proteomes" id="UP000515121">
    <property type="component" value="Unplaced"/>
</dbReference>
<dbReference type="RefSeq" id="XP_022771272.1">
    <property type="nucleotide sequence ID" value="XM_022915537.1"/>
</dbReference>
<accession>A0A6P6B2U0</accession>
<reference evidence="4 5" key="1">
    <citation type="submission" date="2025-04" db="UniProtKB">
        <authorList>
            <consortium name="RefSeq"/>
        </authorList>
    </citation>
    <scope>IDENTIFICATION</scope>
    <source>
        <tissue evidence="4 5">Fruit stalk</tissue>
    </source>
</reference>
<feature type="domain" description="CRAL-TRIO" evidence="2">
    <location>
        <begin position="216"/>
        <end position="386"/>
    </location>
</feature>
<dbReference type="SUPFAM" id="SSF52087">
    <property type="entry name" value="CRAL/TRIO domain"/>
    <property type="match status" value="1"/>
</dbReference>
<keyword evidence="3" id="KW-1185">Reference proteome</keyword>
<dbReference type="CDD" id="cd00170">
    <property type="entry name" value="SEC14"/>
    <property type="match status" value="1"/>
</dbReference>
<dbReference type="InterPro" id="IPR044834">
    <property type="entry name" value="PATL"/>
</dbReference>
<dbReference type="InterPro" id="IPR036865">
    <property type="entry name" value="CRAL-TRIO_dom_sf"/>
</dbReference>
<dbReference type="InterPro" id="IPR001251">
    <property type="entry name" value="CRAL-TRIO_dom"/>
</dbReference>
<dbReference type="AlphaFoldDB" id="A0A6P6B2U0"/>
<name>A0A6P6B2U0_DURZI</name>
<dbReference type="KEGG" id="dzi:111314317"/>
<dbReference type="GO" id="GO:0008289">
    <property type="term" value="F:lipid binding"/>
    <property type="evidence" value="ECO:0007669"/>
    <property type="project" value="InterPro"/>
</dbReference>
<dbReference type="InterPro" id="IPR036273">
    <property type="entry name" value="CRAL/TRIO_N_dom_sf"/>
</dbReference>
<feature type="region of interest" description="Disordered" evidence="1">
    <location>
        <begin position="1"/>
        <end position="78"/>
    </location>
</feature>
<dbReference type="GeneID" id="111314317"/>
<protein>
    <submittedName>
        <fullName evidence="4 5">Patellin-4-like isoform X1</fullName>
    </submittedName>
</protein>
<evidence type="ECO:0000259" key="2">
    <source>
        <dbReference type="PROSITE" id="PS50191"/>
    </source>
</evidence>
<feature type="compositionally biased region" description="Basic and acidic residues" evidence="1">
    <location>
        <begin position="1"/>
        <end position="10"/>
    </location>
</feature>
<proteinExistence type="predicted"/>
<evidence type="ECO:0000313" key="4">
    <source>
        <dbReference type="RefSeq" id="XP_022771271.1"/>
    </source>
</evidence>
<dbReference type="SUPFAM" id="SSF46938">
    <property type="entry name" value="CRAL/TRIO N-terminal domain"/>
    <property type="match status" value="1"/>
</dbReference>
<sequence length="504" mass="58130">MHAYYHEAPHPKFGARGSVTGWPLPLGSGFLQGKSPKPNSEMGKKREKINKAKESGKSQDQNMADEIEKEMSPEVQEANEIEYGKCSANQEPHEENSEEPPSFQEDEKKVAMEMKQRQKKALIEFRCRVEDAILGNYLLGKANNYGCRKESAKAIEQLKEITLWGVPLMPSKRHEGTDIVLLKFLKEKDYKVHEAFEMLRKTLKWRKEFKADEILEESLGPDFEKVAYLNSRDKEGHPLYYNIYGALNKLLGSEENCEKFLRLRVQYMEKGIKELNFEPGGTDSVVQIIDLKNSPGPATKELRSVFRKSWMLLQDHYPELIHRNIIINVPLWYYVSHVLSSRLKKTQRTNSKIVFARPGKVPETLLKFISPENLPVEYGGLKRENDNEFFSDGKVSEFKVRANASESLQIPAPEAGVTIVWDLTVVGWDVSYKEEFVPDDEGSYKVLLQQEKEKKMGESVRNSFYISEPGKIVITIDNFMLKQKKVLYRYKTKPTVPMYLMIKK</sequence>
<dbReference type="SMART" id="SM00516">
    <property type="entry name" value="SEC14"/>
    <property type="match status" value="1"/>
</dbReference>
<organism evidence="3 4">
    <name type="scientific">Durio zibethinus</name>
    <name type="common">Durian</name>
    <dbReference type="NCBI Taxonomy" id="66656"/>
    <lineage>
        <taxon>Eukaryota</taxon>
        <taxon>Viridiplantae</taxon>
        <taxon>Streptophyta</taxon>
        <taxon>Embryophyta</taxon>
        <taxon>Tracheophyta</taxon>
        <taxon>Spermatophyta</taxon>
        <taxon>Magnoliopsida</taxon>
        <taxon>eudicotyledons</taxon>
        <taxon>Gunneridae</taxon>
        <taxon>Pentapetalae</taxon>
        <taxon>rosids</taxon>
        <taxon>malvids</taxon>
        <taxon>Malvales</taxon>
        <taxon>Malvaceae</taxon>
        <taxon>Helicteroideae</taxon>
        <taxon>Durio</taxon>
    </lineage>
</organism>
<gene>
    <name evidence="4 5" type="primary">LOC111314317</name>
</gene>
<evidence type="ECO:0000313" key="5">
    <source>
        <dbReference type="RefSeq" id="XP_022771272.1"/>
    </source>
</evidence>
<dbReference type="InterPro" id="IPR056794">
    <property type="entry name" value="PATL1-6_C_GOLD"/>
</dbReference>
<dbReference type="Pfam" id="PF25099">
    <property type="entry name" value="GOLD_PATL1_C"/>
    <property type="match status" value="1"/>
</dbReference>
<dbReference type="PANTHER" id="PTHR45932:SF3">
    <property type="entry name" value="PATELLIN-4-LIKE"/>
    <property type="match status" value="1"/>
</dbReference>
<evidence type="ECO:0000256" key="1">
    <source>
        <dbReference type="SAM" id="MobiDB-lite"/>
    </source>
</evidence>
<dbReference type="Pfam" id="PF00650">
    <property type="entry name" value="CRAL_TRIO"/>
    <property type="match status" value="1"/>
</dbReference>
<dbReference type="OrthoDB" id="75724at2759"/>
<dbReference type="PANTHER" id="PTHR45932">
    <property type="entry name" value="PATELLIN-1"/>
    <property type="match status" value="1"/>
</dbReference>
<dbReference type="PROSITE" id="PS50191">
    <property type="entry name" value="CRAL_TRIO"/>
    <property type="match status" value="1"/>
</dbReference>
<evidence type="ECO:0000313" key="3">
    <source>
        <dbReference type="Proteomes" id="UP000515121"/>
    </source>
</evidence>
<dbReference type="Gene3D" id="3.40.525.10">
    <property type="entry name" value="CRAL-TRIO lipid binding domain"/>
    <property type="match status" value="1"/>
</dbReference>
<dbReference type="RefSeq" id="XP_022771271.1">
    <property type="nucleotide sequence ID" value="XM_022915536.1"/>
</dbReference>